<dbReference type="EC" id="3.1.3.16" evidence="1"/>
<dbReference type="EMBL" id="CM000784">
    <property type="protein sequence ID" value="AQK91319.1"/>
    <property type="molecule type" value="Genomic_DNA"/>
</dbReference>
<name>A0A1D6FHN8_MAIZE</name>
<sequence>MDRSLLPPPAPSPPAPSPALPDGESPALPGAILPHPSLAAAVQPAVPFSTSRTSSLTPRAAATLQASGRLLLHQDLVRSSHSSGRGKALRWRDSSPSSDSLDVGSPSSFKDILLAGTVSASVSVTSGDIVSHGAQARTLQASVQNSSGDGGRFVRRSSPLRSLVQPMRQKPLCSVDAAEGPLPDVSRGRRRRLESDIAVDAGDGVCTEPHFAPTRIIPWSPSFNQRTEVLDRAIVLTVTVAINEAVEEAILDSFARRLALVHDSLSMCRLGPACLLLILPSLEMADRAFDGGRIVNLSPTTKIHVMRWSRTLNSSAAASLPFQVEIDVSGIPAHAWELETVHALLNEWCWIADLHPDCERQREVFKVTAWCSSPGSIPKEFKLEIVDPVTTDGGMLRRSLVYPIRVSVKVLDRPDMLQSLQPSPPPAEDDPDQGRRRRRRRSRRSSFGINAPGKGSTTAVLPRVSVHQRLGPRVQACGKEGVRVPRLAVHKRLGPLGIFNADKGAVKKMKRVWIPKRKLESSVSVWSPKTSSALVSPLPVAVDDAFLEATSSTVVTEDTLVGSPEVIPVDGGICSEAAIISDAPARFPMVESVLQDVNVLSEGVGLPLVESDFQNIHLMESSLSRKHLMSPSLLVYSRKRHQKLQLIDSIDENGNVGAAADAIISPASATGLAADGTYHVGQGPVIIGVMFEREIGHLSALFLTMEEGFLALVSSLWESQSNITTAGTCCLVSVMHDKTLFIANLGDSGALLGKKVGRAE</sequence>
<dbReference type="IntAct" id="A0A1D6FHN8">
    <property type="interactions" value="1"/>
</dbReference>
<feature type="compositionally biased region" description="Low complexity" evidence="2">
    <location>
        <begin position="94"/>
        <end position="106"/>
    </location>
</feature>
<feature type="region of interest" description="Disordered" evidence="2">
    <location>
        <begin position="78"/>
        <end position="106"/>
    </location>
</feature>
<evidence type="ECO:0000313" key="3">
    <source>
        <dbReference type="EMBL" id="AQK91319.1"/>
    </source>
</evidence>
<reference evidence="3" key="1">
    <citation type="submission" date="2015-12" db="EMBL/GenBank/DDBJ databases">
        <title>Update maize B73 reference genome by single molecule sequencing technologies.</title>
        <authorList>
            <consortium name="Maize Genome Sequencing Project"/>
            <person name="Ware D."/>
        </authorList>
    </citation>
    <scope>NUCLEOTIDE SEQUENCE</scope>
    <source>
        <tissue evidence="3">Seedling</tissue>
    </source>
</reference>
<feature type="compositionally biased region" description="Pro residues" evidence="2">
    <location>
        <begin position="1"/>
        <end position="19"/>
    </location>
</feature>
<feature type="compositionally biased region" description="Basic residues" evidence="2">
    <location>
        <begin position="435"/>
        <end position="444"/>
    </location>
</feature>
<organism evidence="3">
    <name type="scientific">Zea mays</name>
    <name type="common">Maize</name>
    <dbReference type="NCBI Taxonomy" id="4577"/>
    <lineage>
        <taxon>Eukaryota</taxon>
        <taxon>Viridiplantae</taxon>
        <taxon>Streptophyta</taxon>
        <taxon>Embryophyta</taxon>
        <taxon>Tracheophyta</taxon>
        <taxon>Spermatophyta</taxon>
        <taxon>Magnoliopsida</taxon>
        <taxon>Liliopsida</taxon>
        <taxon>Poales</taxon>
        <taxon>Poaceae</taxon>
        <taxon>PACMAD clade</taxon>
        <taxon>Panicoideae</taxon>
        <taxon>Andropogonodae</taxon>
        <taxon>Andropogoneae</taxon>
        <taxon>Tripsacinae</taxon>
        <taxon>Zea</taxon>
    </lineage>
</organism>
<accession>A0A1D6FHN8</accession>
<proteinExistence type="predicted"/>
<dbReference type="GO" id="GO:0004722">
    <property type="term" value="F:protein serine/threonine phosphatase activity"/>
    <property type="evidence" value="ECO:0007669"/>
    <property type="project" value="UniProtKB-EC"/>
</dbReference>
<feature type="region of interest" description="Disordered" evidence="2">
    <location>
        <begin position="1"/>
        <end position="32"/>
    </location>
</feature>
<feature type="region of interest" description="Disordered" evidence="2">
    <location>
        <begin position="416"/>
        <end position="457"/>
    </location>
</feature>
<dbReference type="SUPFAM" id="SSF81606">
    <property type="entry name" value="PP2C-like"/>
    <property type="match status" value="1"/>
</dbReference>
<dbReference type="eggNOG" id="KOG0700">
    <property type="taxonomic scope" value="Eukaryota"/>
</dbReference>
<dbReference type="InterPro" id="IPR036457">
    <property type="entry name" value="PPM-type-like_dom_sf"/>
</dbReference>
<dbReference type="ExpressionAtlas" id="A0A1D6FHN8">
    <property type="expression patterns" value="baseline and differential"/>
</dbReference>
<evidence type="ECO:0000256" key="2">
    <source>
        <dbReference type="SAM" id="MobiDB-lite"/>
    </source>
</evidence>
<dbReference type="Gene3D" id="3.60.40.10">
    <property type="entry name" value="PPM-type phosphatase domain"/>
    <property type="match status" value="1"/>
</dbReference>
<dbReference type="AlphaFoldDB" id="A0A1D6FHN8"/>
<dbReference type="InterPro" id="IPR053253">
    <property type="entry name" value="Sex_diff_modulator"/>
</dbReference>
<protein>
    <recommendedName>
        <fullName evidence="1">protein-serine/threonine phosphatase</fullName>
        <ecNumber evidence="1">3.1.3.16</ecNumber>
    </recommendedName>
</protein>
<evidence type="ECO:0000256" key="1">
    <source>
        <dbReference type="ARBA" id="ARBA00013081"/>
    </source>
</evidence>
<dbReference type="PANTHER" id="PTHR33087">
    <property type="entry name" value="OS07G0539200 PROTEIN"/>
    <property type="match status" value="1"/>
</dbReference>
<dbReference type="InParanoid" id="A0A1D6FHN8"/>
<dbReference type="STRING" id="4577.A0A1D6FHN8"/>
<gene>
    <name evidence="3" type="ORF">ZEAMMB73_Zm00001d009085</name>
</gene>
<dbReference type="PANTHER" id="PTHR33087:SF51">
    <property type="entry name" value="CCHC-TYPE DOMAIN-CONTAINING PROTEIN"/>
    <property type="match status" value="1"/>
</dbReference>